<protein>
    <submittedName>
        <fullName evidence="2">Uncharacterized protein</fullName>
    </submittedName>
</protein>
<keyword evidence="3" id="KW-1185">Reference proteome</keyword>
<feature type="compositionally biased region" description="Low complexity" evidence="1">
    <location>
        <begin position="110"/>
        <end position="120"/>
    </location>
</feature>
<evidence type="ECO:0000313" key="2">
    <source>
        <dbReference type="EMBL" id="CAI9304416.1"/>
    </source>
</evidence>
<dbReference type="Proteomes" id="UP001177003">
    <property type="component" value="Chromosome 9"/>
</dbReference>
<dbReference type="EMBL" id="OX465085">
    <property type="protein sequence ID" value="CAI9304416.1"/>
    <property type="molecule type" value="Genomic_DNA"/>
</dbReference>
<sequence length="176" mass="19151">MNLWKRGLRSKLWTSCEGISNGWGLKGFSNPNPKRKTLHSTPLIPPVFSRQPTLSLPVAATPHNSSITDHCSSHVKSEGHRDIAAATGKAENANWRVVEPLQPLPRTTEPSPSFSLSSSRRQSHVAGKEPSCVSLASHDVPDNSRRRGDLQQCCSGGDRAFLAAALRRLPKEVCPS</sequence>
<evidence type="ECO:0000313" key="3">
    <source>
        <dbReference type="Proteomes" id="UP001177003"/>
    </source>
</evidence>
<dbReference type="AlphaFoldDB" id="A0AA36A4E5"/>
<accession>A0AA36A4E5</accession>
<proteinExistence type="predicted"/>
<organism evidence="2 3">
    <name type="scientific">Lactuca saligna</name>
    <name type="common">Willowleaf lettuce</name>
    <dbReference type="NCBI Taxonomy" id="75948"/>
    <lineage>
        <taxon>Eukaryota</taxon>
        <taxon>Viridiplantae</taxon>
        <taxon>Streptophyta</taxon>
        <taxon>Embryophyta</taxon>
        <taxon>Tracheophyta</taxon>
        <taxon>Spermatophyta</taxon>
        <taxon>Magnoliopsida</taxon>
        <taxon>eudicotyledons</taxon>
        <taxon>Gunneridae</taxon>
        <taxon>Pentapetalae</taxon>
        <taxon>asterids</taxon>
        <taxon>campanulids</taxon>
        <taxon>Asterales</taxon>
        <taxon>Asteraceae</taxon>
        <taxon>Cichorioideae</taxon>
        <taxon>Cichorieae</taxon>
        <taxon>Lactucinae</taxon>
        <taxon>Lactuca</taxon>
    </lineage>
</organism>
<evidence type="ECO:0000256" key="1">
    <source>
        <dbReference type="SAM" id="MobiDB-lite"/>
    </source>
</evidence>
<reference evidence="2" key="1">
    <citation type="submission" date="2023-04" db="EMBL/GenBank/DDBJ databases">
        <authorList>
            <person name="Vijverberg K."/>
            <person name="Xiong W."/>
            <person name="Schranz E."/>
        </authorList>
    </citation>
    <scope>NUCLEOTIDE SEQUENCE</scope>
</reference>
<gene>
    <name evidence="2" type="ORF">LSALG_LOCUS42793</name>
</gene>
<feature type="region of interest" description="Disordered" evidence="1">
    <location>
        <begin position="101"/>
        <end position="150"/>
    </location>
</feature>
<feature type="compositionally biased region" description="Basic and acidic residues" evidence="1">
    <location>
        <begin position="139"/>
        <end position="149"/>
    </location>
</feature>
<name>A0AA36A4E5_LACSI</name>